<dbReference type="KEGG" id="cci:CC1G_06382"/>
<dbReference type="GO" id="GO:0005743">
    <property type="term" value="C:mitochondrial inner membrane"/>
    <property type="evidence" value="ECO:0007669"/>
    <property type="project" value="TreeGrafter"/>
</dbReference>
<keyword evidence="9" id="KW-1185">Reference proteome</keyword>
<dbReference type="GO" id="GO:0006515">
    <property type="term" value="P:protein quality control for misfolded or incompletely synthesized proteins"/>
    <property type="evidence" value="ECO:0007669"/>
    <property type="project" value="TreeGrafter"/>
</dbReference>
<keyword evidence="1 6" id="KW-0645">Protease</keyword>
<evidence type="ECO:0000256" key="5">
    <source>
        <dbReference type="ARBA" id="ARBA00023049"/>
    </source>
</evidence>
<evidence type="ECO:0000256" key="4">
    <source>
        <dbReference type="ARBA" id="ARBA00022833"/>
    </source>
</evidence>
<proteinExistence type="inferred from homology"/>
<dbReference type="EMBL" id="AACS02000004">
    <property type="protein sequence ID" value="EAU85481.2"/>
    <property type="molecule type" value="Genomic_DNA"/>
</dbReference>
<comment type="similarity">
    <text evidence="6">Belongs to the peptidase M48 family.</text>
</comment>
<dbReference type="AlphaFoldDB" id="A8NTT3"/>
<organism evidence="8 9">
    <name type="scientific">Coprinopsis cinerea (strain Okayama-7 / 130 / ATCC MYA-4618 / FGSC 9003)</name>
    <name type="common">Inky cap fungus</name>
    <name type="synonym">Hormographiella aspergillata</name>
    <dbReference type="NCBI Taxonomy" id="240176"/>
    <lineage>
        <taxon>Eukaryota</taxon>
        <taxon>Fungi</taxon>
        <taxon>Dikarya</taxon>
        <taxon>Basidiomycota</taxon>
        <taxon>Agaricomycotina</taxon>
        <taxon>Agaricomycetes</taxon>
        <taxon>Agaricomycetidae</taxon>
        <taxon>Agaricales</taxon>
        <taxon>Agaricineae</taxon>
        <taxon>Psathyrellaceae</taxon>
        <taxon>Coprinopsis</taxon>
    </lineage>
</organism>
<dbReference type="OMA" id="PPSDWRY"/>
<evidence type="ECO:0000256" key="2">
    <source>
        <dbReference type="ARBA" id="ARBA00022723"/>
    </source>
</evidence>
<dbReference type="InParanoid" id="A8NTT3"/>
<dbReference type="InterPro" id="IPR051156">
    <property type="entry name" value="Mito/Outer_Membr_Metalloprot"/>
</dbReference>
<evidence type="ECO:0000313" key="9">
    <source>
        <dbReference type="Proteomes" id="UP000001861"/>
    </source>
</evidence>
<accession>A8NTT3</accession>
<dbReference type="GO" id="GO:0046872">
    <property type="term" value="F:metal ion binding"/>
    <property type="evidence" value="ECO:0007669"/>
    <property type="project" value="UniProtKB-KW"/>
</dbReference>
<dbReference type="GO" id="GO:0034982">
    <property type="term" value="P:mitochondrial protein processing"/>
    <property type="evidence" value="ECO:0007669"/>
    <property type="project" value="TreeGrafter"/>
</dbReference>
<comment type="cofactor">
    <cofactor evidence="6">
        <name>Zn(2+)</name>
        <dbReference type="ChEBI" id="CHEBI:29105"/>
    </cofactor>
    <text evidence="6">Binds 1 zinc ion per subunit.</text>
</comment>
<gene>
    <name evidence="8" type="ORF">CC1G_06382</name>
</gene>
<keyword evidence="5 6" id="KW-0482">Metalloprotease</keyword>
<reference evidence="8 9" key="1">
    <citation type="journal article" date="2010" name="Proc. Natl. Acad. Sci. U.S.A.">
        <title>Insights into evolution of multicellular fungi from the assembled chromosomes of the mushroom Coprinopsis cinerea (Coprinus cinereus).</title>
        <authorList>
            <person name="Stajich J.E."/>
            <person name="Wilke S.K."/>
            <person name="Ahren D."/>
            <person name="Au C.H."/>
            <person name="Birren B.W."/>
            <person name="Borodovsky M."/>
            <person name="Burns C."/>
            <person name="Canback B."/>
            <person name="Casselton L.A."/>
            <person name="Cheng C.K."/>
            <person name="Deng J."/>
            <person name="Dietrich F.S."/>
            <person name="Fargo D.C."/>
            <person name="Farman M.L."/>
            <person name="Gathman A.C."/>
            <person name="Goldberg J."/>
            <person name="Guigo R."/>
            <person name="Hoegger P.J."/>
            <person name="Hooker J.B."/>
            <person name="Huggins A."/>
            <person name="James T.Y."/>
            <person name="Kamada T."/>
            <person name="Kilaru S."/>
            <person name="Kodira C."/>
            <person name="Kues U."/>
            <person name="Kupfer D."/>
            <person name="Kwan H.S."/>
            <person name="Lomsadze A."/>
            <person name="Li W."/>
            <person name="Lilly W.W."/>
            <person name="Ma L.J."/>
            <person name="Mackey A.J."/>
            <person name="Manning G."/>
            <person name="Martin F."/>
            <person name="Muraguchi H."/>
            <person name="Natvig D.O."/>
            <person name="Palmerini H."/>
            <person name="Ramesh M.A."/>
            <person name="Rehmeyer C.J."/>
            <person name="Roe B.A."/>
            <person name="Shenoy N."/>
            <person name="Stanke M."/>
            <person name="Ter-Hovhannisyan V."/>
            <person name="Tunlid A."/>
            <person name="Velagapudi R."/>
            <person name="Vision T.J."/>
            <person name="Zeng Q."/>
            <person name="Zolan M.E."/>
            <person name="Pukkila P.J."/>
        </authorList>
    </citation>
    <scope>NUCLEOTIDE SEQUENCE [LARGE SCALE GENOMIC DNA]</scope>
    <source>
        <strain evidence="9">Okayama-7 / 130 / ATCC MYA-4618 / FGSC 9003</strain>
    </source>
</reference>
<dbReference type="GO" id="GO:0004222">
    <property type="term" value="F:metalloendopeptidase activity"/>
    <property type="evidence" value="ECO:0007669"/>
    <property type="project" value="InterPro"/>
</dbReference>
<evidence type="ECO:0000256" key="3">
    <source>
        <dbReference type="ARBA" id="ARBA00022801"/>
    </source>
</evidence>
<dbReference type="InterPro" id="IPR001915">
    <property type="entry name" value="Peptidase_M48"/>
</dbReference>
<dbReference type="PANTHER" id="PTHR22726">
    <property type="entry name" value="METALLOENDOPEPTIDASE OMA1"/>
    <property type="match status" value="1"/>
</dbReference>
<protein>
    <recommendedName>
        <fullName evidence="7">Peptidase M48 domain-containing protein</fullName>
    </recommendedName>
</protein>
<dbReference type="eggNOG" id="KOG2661">
    <property type="taxonomic scope" value="Eukaryota"/>
</dbReference>
<sequence>MMMKHAHIHGIQISEEKREKYMKRLKLSTRLLQAMLLFPFLVFWATIVASLEQTPLTGRWRTIFLSPEEEDDIAAQLIGPGWYNAVHQVLSEEGEPKFIPPTDWRYQWVRETLQRLVAVLPILEDERHQAPNWVEVGPDDRPLPPPARYPLKPRPRAVDYIRLVCHKLGVTQSPRPSDSDHFALLLVDSPVDSNAFSYGFWPNGGSGIVVYSGFLDDIFAKTPLQYVTPPDDRSWLSQFLGVPPPQPYPVVNEEQTTDLAVLLAHELSHLILCHHLESLSSSSIVVPGTISIIADIVRVLVFPITMFFGPFVNDAVAKMGDVGSGELRRMGEWCTTAKQEVEADVVSARILAYAGFDARDAVKFWENRSDSDPECHRVERDRAAHLKTHRIRGVGHPENARRIEVLKQELSSWEKARLAAAAARA</sequence>
<comment type="caution">
    <text evidence="8">The sequence shown here is derived from an EMBL/GenBank/DDBJ whole genome shotgun (WGS) entry which is preliminary data.</text>
</comment>
<dbReference type="OrthoDB" id="7464992at2759"/>
<dbReference type="GeneID" id="6012840"/>
<keyword evidence="4 6" id="KW-0862">Zinc</keyword>
<dbReference type="PANTHER" id="PTHR22726:SF18">
    <property type="entry name" value="PEPTIDASE M48 DOMAIN-CONTAINING PROTEIN"/>
    <property type="match status" value="1"/>
</dbReference>
<evidence type="ECO:0000256" key="1">
    <source>
        <dbReference type="ARBA" id="ARBA00022670"/>
    </source>
</evidence>
<keyword evidence="2" id="KW-0479">Metal-binding</keyword>
<dbReference type="RefSeq" id="XP_001836297.2">
    <property type="nucleotide sequence ID" value="XM_001836245.2"/>
</dbReference>
<dbReference type="HOGENOM" id="CLU_036521_0_0_1"/>
<dbReference type="Pfam" id="PF01435">
    <property type="entry name" value="Peptidase_M48"/>
    <property type="match status" value="1"/>
</dbReference>
<keyword evidence="3 6" id="KW-0378">Hydrolase</keyword>
<name>A8NTT3_COPC7</name>
<evidence type="ECO:0000256" key="6">
    <source>
        <dbReference type="RuleBase" id="RU003983"/>
    </source>
</evidence>
<dbReference type="VEuPathDB" id="FungiDB:CC1G_06382"/>
<evidence type="ECO:0000259" key="7">
    <source>
        <dbReference type="Pfam" id="PF01435"/>
    </source>
</evidence>
<evidence type="ECO:0000313" key="8">
    <source>
        <dbReference type="EMBL" id="EAU85481.2"/>
    </source>
</evidence>
<dbReference type="Proteomes" id="UP000001861">
    <property type="component" value="Unassembled WGS sequence"/>
</dbReference>
<feature type="domain" description="Peptidase M48" evidence="7">
    <location>
        <begin position="179"/>
        <end position="408"/>
    </location>
</feature>